<protein>
    <submittedName>
        <fullName evidence="1">Uncharacterized protein</fullName>
    </submittedName>
</protein>
<reference evidence="1 2" key="1">
    <citation type="journal article" date="2019" name="Nat. Ecol. Evol.">
        <title>Megaphylogeny resolves global patterns of mushroom evolution.</title>
        <authorList>
            <person name="Varga T."/>
            <person name="Krizsan K."/>
            <person name="Foldi C."/>
            <person name="Dima B."/>
            <person name="Sanchez-Garcia M."/>
            <person name="Sanchez-Ramirez S."/>
            <person name="Szollosi G.J."/>
            <person name="Szarkandi J.G."/>
            <person name="Papp V."/>
            <person name="Albert L."/>
            <person name="Andreopoulos W."/>
            <person name="Angelini C."/>
            <person name="Antonin V."/>
            <person name="Barry K.W."/>
            <person name="Bougher N.L."/>
            <person name="Buchanan P."/>
            <person name="Buyck B."/>
            <person name="Bense V."/>
            <person name="Catcheside P."/>
            <person name="Chovatia M."/>
            <person name="Cooper J."/>
            <person name="Damon W."/>
            <person name="Desjardin D."/>
            <person name="Finy P."/>
            <person name="Geml J."/>
            <person name="Haridas S."/>
            <person name="Hughes K."/>
            <person name="Justo A."/>
            <person name="Karasinski D."/>
            <person name="Kautmanova I."/>
            <person name="Kiss B."/>
            <person name="Kocsube S."/>
            <person name="Kotiranta H."/>
            <person name="LaButti K.M."/>
            <person name="Lechner B.E."/>
            <person name="Liimatainen K."/>
            <person name="Lipzen A."/>
            <person name="Lukacs Z."/>
            <person name="Mihaltcheva S."/>
            <person name="Morgado L.N."/>
            <person name="Niskanen T."/>
            <person name="Noordeloos M.E."/>
            <person name="Ohm R.A."/>
            <person name="Ortiz-Santana B."/>
            <person name="Ovrebo C."/>
            <person name="Racz N."/>
            <person name="Riley R."/>
            <person name="Savchenko A."/>
            <person name="Shiryaev A."/>
            <person name="Soop K."/>
            <person name="Spirin V."/>
            <person name="Szebenyi C."/>
            <person name="Tomsovsky M."/>
            <person name="Tulloss R.E."/>
            <person name="Uehling J."/>
            <person name="Grigoriev I.V."/>
            <person name="Vagvolgyi C."/>
            <person name="Papp T."/>
            <person name="Martin F.M."/>
            <person name="Miettinen O."/>
            <person name="Hibbett D.S."/>
            <person name="Nagy L.G."/>
        </authorList>
    </citation>
    <scope>NUCLEOTIDE SEQUENCE [LARGE SCALE GENOMIC DNA]</scope>
    <source>
        <strain evidence="1 2">NL-1719</strain>
    </source>
</reference>
<dbReference type="Proteomes" id="UP000308600">
    <property type="component" value="Unassembled WGS sequence"/>
</dbReference>
<accession>A0ACD3AI38</accession>
<name>A0ACD3AI38_9AGAR</name>
<gene>
    <name evidence="1" type="ORF">BDN72DRAFT_845879</name>
</gene>
<organism evidence="1 2">
    <name type="scientific">Pluteus cervinus</name>
    <dbReference type="NCBI Taxonomy" id="181527"/>
    <lineage>
        <taxon>Eukaryota</taxon>
        <taxon>Fungi</taxon>
        <taxon>Dikarya</taxon>
        <taxon>Basidiomycota</taxon>
        <taxon>Agaricomycotina</taxon>
        <taxon>Agaricomycetes</taxon>
        <taxon>Agaricomycetidae</taxon>
        <taxon>Agaricales</taxon>
        <taxon>Pluteineae</taxon>
        <taxon>Pluteaceae</taxon>
        <taxon>Pluteus</taxon>
    </lineage>
</organism>
<keyword evidence="2" id="KW-1185">Reference proteome</keyword>
<dbReference type="EMBL" id="ML208446">
    <property type="protein sequence ID" value="TFK65171.1"/>
    <property type="molecule type" value="Genomic_DNA"/>
</dbReference>
<evidence type="ECO:0000313" key="2">
    <source>
        <dbReference type="Proteomes" id="UP000308600"/>
    </source>
</evidence>
<sequence length="464" mass="52834">MDRHLEATHLTTHEIRLELAALKEHIRLLHSQLNAPEVLTEIFSWVQLLHGNIFERCFDPRAFARWVKIGISSRTLWSIIPVHNRSGSVPLIITNCNDFDLTRDDQKLWQQILAASQRIRILHIRCGRRPQVESFDKAFPLLIDLHVSSGMGVPRALLSRSLNRLSLNSCDFEWDHLGLDGLTSLEIIKPGQKISLDAFILLLKNLPQLASLELGSVFTEPDPEAQNTPLSELMSSPLPSSALYLPALSFFKVHNSSSPAYIQLLALIQLQPEFVLDLAFNQQVYNDRDLVLVLGILNRVVRSSSMKIRAVRCYSGGFQAYRTVSFILSSNNRLKSPFITLRVGLPMSNIKYSRWLEELAPFPLDDVEFLSTERIINRSGWENNVFTGLPNLRHLQLLDYGDVLLEYLIDDSRSSIGPVSFPALQELEIHDIRFSKEFKSSVPSCVLRRTEMSYHNYVNSPLLV</sequence>
<proteinExistence type="predicted"/>
<evidence type="ECO:0000313" key="1">
    <source>
        <dbReference type="EMBL" id="TFK65171.1"/>
    </source>
</evidence>